<accession>A0A225DAT4</accession>
<evidence type="ECO:0000313" key="2">
    <source>
        <dbReference type="Proteomes" id="UP000214646"/>
    </source>
</evidence>
<sequence>MELNHRDVRSHNPDRSTLAKIHFDLKRFWNYTVDSRFSLSGQVGIRFN</sequence>
<proteinExistence type="predicted"/>
<gene>
    <name evidence="1" type="ORF">FRUB_07692</name>
</gene>
<dbReference type="Proteomes" id="UP000214646">
    <property type="component" value="Unassembled WGS sequence"/>
</dbReference>
<organism evidence="1 2">
    <name type="scientific">Fimbriiglobus ruber</name>
    <dbReference type="NCBI Taxonomy" id="1908690"/>
    <lineage>
        <taxon>Bacteria</taxon>
        <taxon>Pseudomonadati</taxon>
        <taxon>Planctomycetota</taxon>
        <taxon>Planctomycetia</taxon>
        <taxon>Gemmatales</taxon>
        <taxon>Gemmataceae</taxon>
        <taxon>Fimbriiglobus</taxon>
    </lineage>
</organism>
<comment type="caution">
    <text evidence="1">The sequence shown here is derived from an EMBL/GenBank/DDBJ whole genome shotgun (WGS) entry which is preliminary data.</text>
</comment>
<dbReference type="AlphaFoldDB" id="A0A225DAT4"/>
<protein>
    <submittedName>
        <fullName evidence="1">Uncharacterized protein</fullName>
    </submittedName>
</protein>
<evidence type="ECO:0000313" key="1">
    <source>
        <dbReference type="EMBL" id="OWK38572.1"/>
    </source>
</evidence>
<name>A0A225DAT4_9BACT</name>
<keyword evidence="2" id="KW-1185">Reference proteome</keyword>
<dbReference type="EMBL" id="NIDE01000014">
    <property type="protein sequence ID" value="OWK38572.1"/>
    <property type="molecule type" value="Genomic_DNA"/>
</dbReference>
<reference evidence="2" key="1">
    <citation type="submission" date="2017-06" db="EMBL/GenBank/DDBJ databases">
        <title>Genome analysis of Fimbriiglobus ruber SP5, the first member of the order Planctomycetales with confirmed chitinolytic capability.</title>
        <authorList>
            <person name="Ravin N.V."/>
            <person name="Rakitin A.L."/>
            <person name="Ivanova A.A."/>
            <person name="Beletsky A.V."/>
            <person name="Kulichevskaya I.S."/>
            <person name="Mardanov A.V."/>
            <person name="Dedysh S.N."/>
        </authorList>
    </citation>
    <scope>NUCLEOTIDE SEQUENCE [LARGE SCALE GENOMIC DNA]</scope>
    <source>
        <strain evidence="2">SP5</strain>
    </source>
</reference>